<name>A0A7X9UBI5_9ACTN</name>
<dbReference type="Pfam" id="PF02547">
    <property type="entry name" value="Queuosine_synth"/>
    <property type="match status" value="1"/>
</dbReference>
<evidence type="ECO:0000256" key="4">
    <source>
        <dbReference type="ARBA" id="ARBA00022785"/>
    </source>
</evidence>
<dbReference type="GO" id="GO:0005737">
    <property type="term" value="C:cytoplasm"/>
    <property type="evidence" value="ECO:0007669"/>
    <property type="project" value="UniProtKB-SubCell"/>
</dbReference>
<comment type="pathway">
    <text evidence="5">tRNA modification; tRNA-queuosine biosynthesis.</text>
</comment>
<evidence type="ECO:0000256" key="3">
    <source>
        <dbReference type="ARBA" id="ARBA00022691"/>
    </source>
</evidence>
<keyword evidence="1 5" id="KW-0963">Cytoplasm</keyword>
<evidence type="ECO:0000313" key="7">
    <source>
        <dbReference type="Proteomes" id="UP000546970"/>
    </source>
</evidence>
<evidence type="ECO:0000313" key="6">
    <source>
        <dbReference type="EMBL" id="NMF55417.1"/>
    </source>
</evidence>
<comment type="caution">
    <text evidence="6">The sequence shown here is derived from an EMBL/GenBank/DDBJ whole genome shotgun (WGS) entry which is preliminary data.</text>
</comment>
<gene>
    <name evidence="5 6" type="primary">queA</name>
    <name evidence="6" type="ORF">HF320_03605</name>
</gene>
<dbReference type="EC" id="2.4.99.17" evidence="5"/>
<comment type="function">
    <text evidence="5">Transfers and isomerizes the ribose moiety from AdoMet to the 7-aminomethyl group of 7-deazaguanine (preQ1-tRNA) to give epoxyqueuosine (oQ-tRNA).</text>
</comment>
<dbReference type="Gene3D" id="2.40.10.240">
    <property type="entry name" value="QueA-like"/>
    <property type="match status" value="1"/>
</dbReference>
<dbReference type="InterPro" id="IPR036100">
    <property type="entry name" value="QueA_sf"/>
</dbReference>
<dbReference type="AlphaFoldDB" id="A0A7X9UBI5"/>
<dbReference type="InterPro" id="IPR042119">
    <property type="entry name" value="QueA_dom2"/>
</dbReference>
<keyword evidence="2 5" id="KW-0808">Transferase</keyword>
<proteinExistence type="inferred from homology"/>
<dbReference type="PANTHER" id="PTHR30307">
    <property type="entry name" value="S-ADENOSYLMETHIONINE:TRNA RIBOSYLTRANSFERASE-ISOMERASE"/>
    <property type="match status" value="1"/>
</dbReference>
<dbReference type="Gene3D" id="3.40.1780.10">
    <property type="entry name" value="QueA-like"/>
    <property type="match status" value="1"/>
</dbReference>
<comment type="subcellular location">
    <subcellularLocation>
        <location evidence="5">Cytoplasm</location>
    </subcellularLocation>
</comment>
<keyword evidence="6" id="KW-0413">Isomerase</keyword>
<keyword evidence="4 5" id="KW-0671">Queuosine biosynthesis</keyword>
<sequence length="406" mass="44668">MRTDDFDYTLPEELIAQAPAEPRDSCRLLVLNRKGSDAADVVTLEHGGTVEHRIFRDIIDYIEPGDLLVINKTRVMPARLMGRKAETGGVVETLLLKRREDIDPLGHVWECLVKPGKRLKPGAKIEYRAGGAHAPESAPVVLTAEVTDYVEDSRGGRLVRFEPQGTDPATGESRTLDEAIHAAGHVPLPPYITDYEGDPEKYQTVYAMPEEHSAAAPTAGLHFTPELMQRIEDKGAHFAAVELEVGIDTFRLVEEDDPTQHVMHTERYHVPAEVVDAVHATKAAGHRVIAVGTTAVRSLESAFDAEAPVAPKPVTARYFENRADGADTLGRGDITVHENATTQLYLMPGSTYHVVDALITNFHVPRSTLMMLVSALASRDQVMDAYGQAIKARYRFFSFGDAMLIE</sequence>
<comment type="similarity">
    <text evidence="5">Belongs to the QueA family.</text>
</comment>
<accession>A0A7X9UBI5</accession>
<organism evidence="6 7">
    <name type="scientific">Collinsella acetigenes</name>
    <dbReference type="NCBI Taxonomy" id="2713419"/>
    <lineage>
        <taxon>Bacteria</taxon>
        <taxon>Bacillati</taxon>
        <taxon>Actinomycetota</taxon>
        <taxon>Coriobacteriia</taxon>
        <taxon>Coriobacteriales</taxon>
        <taxon>Coriobacteriaceae</taxon>
        <taxon>Collinsella</taxon>
    </lineage>
</organism>
<reference evidence="6 7" key="1">
    <citation type="submission" date="2020-04" db="EMBL/GenBank/DDBJ databases">
        <title>Collinsella sp. KGMB02528 nov., an anaerobic actinobacterium isolated from human feces.</title>
        <authorList>
            <person name="Han K.-I."/>
            <person name="Eom M.K."/>
            <person name="Kim J.-S."/>
            <person name="Lee K.C."/>
            <person name="Suh M.K."/>
            <person name="Park S.-H."/>
            <person name="Lee J.H."/>
            <person name="Kang S.W."/>
            <person name="Park J.-E."/>
            <person name="Oh B.S."/>
            <person name="Yu S.Y."/>
            <person name="Choi S.-H."/>
            <person name="Lee D.H."/>
            <person name="Yoon H."/>
            <person name="Kim B.-Y."/>
            <person name="Lee J.H."/>
            <person name="Lee J.-S."/>
        </authorList>
    </citation>
    <scope>NUCLEOTIDE SEQUENCE [LARGE SCALE GENOMIC DNA]</scope>
    <source>
        <strain evidence="6 7">KGMB02528</strain>
    </source>
</reference>
<dbReference type="EMBL" id="JABBCP010000002">
    <property type="protein sequence ID" value="NMF55417.1"/>
    <property type="molecule type" value="Genomic_DNA"/>
</dbReference>
<dbReference type="NCBIfam" id="NF001140">
    <property type="entry name" value="PRK00147.1"/>
    <property type="match status" value="1"/>
</dbReference>
<dbReference type="NCBIfam" id="TIGR00113">
    <property type="entry name" value="queA"/>
    <property type="match status" value="1"/>
</dbReference>
<keyword evidence="7" id="KW-1185">Reference proteome</keyword>
<dbReference type="InterPro" id="IPR042118">
    <property type="entry name" value="QueA_dom1"/>
</dbReference>
<dbReference type="GO" id="GO:0051075">
    <property type="term" value="F:S-adenosylmethionine:tRNA ribosyltransferase-isomerase activity"/>
    <property type="evidence" value="ECO:0007669"/>
    <property type="project" value="UniProtKB-EC"/>
</dbReference>
<evidence type="ECO:0000256" key="5">
    <source>
        <dbReference type="HAMAP-Rule" id="MF_00113"/>
    </source>
</evidence>
<protein>
    <recommendedName>
        <fullName evidence="5">S-adenosylmethionine:tRNA ribosyltransferase-isomerase</fullName>
        <ecNumber evidence="5">2.4.99.17</ecNumber>
    </recommendedName>
    <alternativeName>
        <fullName evidence="5">Queuosine biosynthesis protein QueA</fullName>
    </alternativeName>
</protein>
<dbReference type="RefSeq" id="WP_169277422.1">
    <property type="nucleotide sequence ID" value="NZ_JABBCP010000002.1"/>
</dbReference>
<dbReference type="SUPFAM" id="SSF111337">
    <property type="entry name" value="QueA-like"/>
    <property type="match status" value="1"/>
</dbReference>
<dbReference type="Proteomes" id="UP000546970">
    <property type="component" value="Unassembled WGS sequence"/>
</dbReference>
<dbReference type="HAMAP" id="MF_00113">
    <property type="entry name" value="QueA"/>
    <property type="match status" value="1"/>
</dbReference>
<dbReference type="GO" id="GO:0008616">
    <property type="term" value="P:tRNA queuosine(34) biosynthetic process"/>
    <property type="evidence" value="ECO:0007669"/>
    <property type="project" value="UniProtKB-UniRule"/>
</dbReference>
<dbReference type="InterPro" id="IPR003699">
    <property type="entry name" value="QueA"/>
</dbReference>
<comment type="subunit">
    <text evidence="5">Monomer.</text>
</comment>
<dbReference type="UniPathway" id="UPA00392"/>
<keyword evidence="6" id="KW-0328">Glycosyltransferase</keyword>
<dbReference type="PANTHER" id="PTHR30307:SF0">
    <property type="entry name" value="S-ADENOSYLMETHIONINE:TRNA RIBOSYLTRANSFERASE-ISOMERASE"/>
    <property type="match status" value="1"/>
</dbReference>
<comment type="catalytic activity">
    <reaction evidence="5">
        <text>7-aminomethyl-7-carbaguanosine(34) in tRNA + S-adenosyl-L-methionine = epoxyqueuosine(34) in tRNA + adenine + L-methionine + 2 H(+)</text>
        <dbReference type="Rhea" id="RHEA:32155"/>
        <dbReference type="Rhea" id="RHEA-COMP:10342"/>
        <dbReference type="Rhea" id="RHEA-COMP:18582"/>
        <dbReference type="ChEBI" id="CHEBI:15378"/>
        <dbReference type="ChEBI" id="CHEBI:16708"/>
        <dbReference type="ChEBI" id="CHEBI:57844"/>
        <dbReference type="ChEBI" id="CHEBI:59789"/>
        <dbReference type="ChEBI" id="CHEBI:82833"/>
        <dbReference type="ChEBI" id="CHEBI:194443"/>
        <dbReference type="EC" id="2.4.99.17"/>
    </reaction>
</comment>
<evidence type="ECO:0000256" key="1">
    <source>
        <dbReference type="ARBA" id="ARBA00022490"/>
    </source>
</evidence>
<evidence type="ECO:0000256" key="2">
    <source>
        <dbReference type="ARBA" id="ARBA00022679"/>
    </source>
</evidence>
<keyword evidence="3 5" id="KW-0949">S-adenosyl-L-methionine</keyword>